<name>A0ABW4JQF4_9BACL</name>
<dbReference type="RefSeq" id="WP_377945996.1">
    <property type="nucleotide sequence ID" value="NZ_JBHUCX010000099.1"/>
</dbReference>
<proteinExistence type="predicted"/>
<organism evidence="1 2">
    <name type="scientific">Alicyclobacillus fodiniaquatilis</name>
    <dbReference type="NCBI Taxonomy" id="1661150"/>
    <lineage>
        <taxon>Bacteria</taxon>
        <taxon>Bacillati</taxon>
        <taxon>Bacillota</taxon>
        <taxon>Bacilli</taxon>
        <taxon>Bacillales</taxon>
        <taxon>Alicyclobacillaceae</taxon>
        <taxon>Alicyclobacillus</taxon>
    </lineage>
</organism>
<evidence type="ECO:0000313" key="2">
    <source>
        <dbReference type="Proteomes" id="UP001597079"/>
    </source>
</evidence>
<keyword evidence="2" id="KW-1185">Reference proteome</keyword>
<dbReference type="Proteomes" id="UP001597079">
    <property type="component" value="Unassembled WGS sequence"/>
</dbReference>
<reference evidence="2" key="1">
    <citation type="journal article" date="2019" name="Int. J. Syst. Evol. Microbiol.">
        <title>The Global Catalogue of Microorganisms (GCM) 10K type strain sequencing project: providing services to taxonomists for standard genome sequencing and annotation.</title>
        <authorList>
            <consortium name="The Broad Institute Genomics Platform"/>
            <consortium name="The Broad Institute Genome Sequencing Center for Infectious Disease"/>
            <person name="Wu L."/>
            <person name="Ma J."/>
        </authorList>
    </citation>
    <scope>NUCLEOTIDE SEQUENCE [LARGE SCALE GENOMIC DNA]</scope>
    <source>
        <strain evidence="2">CGMCC 1.12286</strain>
    </source>
</reference>
<comment type="caution">
    <text evidence="1">The sequence shown here is derived from an EMBL/GenBank/DDBJ whole genome shotgun (WGS) entry which is preliminary data.</text>
</comment>
<protein>
    <recommendedName>
        <fullName evidence="3">Spo0E like sporulation regulatory protein</fullName>
    </recommendedName>
</protein>
<sequence length="64" mass="7429">MHHQHTRCIRKLDAAIKELREAQHLLSKENFEQAENEIGDSLVDISKALRCLTSRGGEKDQWDE</sequence>
<evidence type="ECO:0000313" key="1">
    <source>
        <dbReference type="EMBL" id="MFD1678045.1"/>
    </source>
</evidence>
<gene>
    <name evidence="1" type="ORF">ACFSB2_25595</name>
</gene>
<dbReference type="EMBL" id="JBHUCX010000099">
    <property type="protein sequence ID" value="MFD1678045.1"/>
    <property type="molecule type" value="Genomic_DNA"/>
</dbReference>
<accession>A0ABW4JQF4</accession>
<evidence type="ECO:0008006" key="3">
    <source>
        <dbReference type="Google" id="ProtNLM"/>
    </source>
</evidence>